<evidence type="ECO:0000256" key="1">
    <source>
        <dbReference type="SAM" id="SignalP"/>
    </source>
</evidence>
<dbReference type="GO" id="GO:0008768">
    <property type="term" value="F:UDP-sugar diphosphatase activity"/>
    <property type="evidence" value="ECO:0007669"/>
    <property type="project" value="TreeGrafter"/>
</dbReference>
<protein>
    <recommendedName>
        <fullName evidence="2">5'-Nucleotidase C-terminal domain-containing protein</fullName>
    </recommendedName>
</protein>
<keyword evidence="1" id="KW-0732">Signal</keyword>
<dbReference type="Pfam" id="PF02872">
    <property type="entry name" value="5_nucleotid_C"/>
    <property type="match status" value="1"/>
</dbReference>
<dbReference type="PANTHER" id="PTHR11575">
    <property type="entry name" value="5'-NUCLEOTIDASE-RELATED"/>
    <property type="match status" value="1"/>
</dbReference>
<reference evidence="3 4" key="1">
    <citation type="submission" date="2019-08" db="EMBL/GenBank/DDBJ databases">
        <title>Pedobacter sp. nov., isolated from Han river, South Korea.</title>
        <authorList>
            <person name="Lee D.-H."/>
            <person name="Kim Y.-S."/>
            <person name="Hwang E.-M."/>
            <person name="Le Tran T.C."/>
            <person name="Cha C.-J."/>
        </authorList>
    </citation>
    <scope>NUCLEOTIDE SEQUENCE [LARGE SCALE GENOMIC DNA]</scope>
    <source>
        <strain evidence="3 4">CJ43</strain>
    </source>
</reference>
<evidence type="ECO:0000259" key="2">
    <source>
        <dbReference type="Pfam" id="PF02872"/>
    </source>
</evidence>
<sequence>MKFKFLIVALAALLLQACGVHYQVKNTQKQIYLVSADFPADAALSNFYKPYKQQLDSIMNDVVVVSTKEIQKGKPEAPLNNFFADAMYHSAKAKNIQFDFTYTNYGGLRTSLPKGNVPRYKIFELMPFENAFATATFSGQHIVEFFNFIANSGGEPISGATFTIDNGKAIDVKINGEPINLEKSYTILTSDYMINGGDGGEIFTKAISKKVYEYKLRDGLLDYLSTFKNKNQILNPVNDGRIKLK</sequence>
<dbReference type="GO" id="GO:0008253">
    <property type="term" value="F:5'-nucleotidase activity"/>
    <property type="evidence" value="ECO:0007669"/>
    <property type="project" value="TreeGrafter"/>
</dbReference>
<dbReference type="PANTHER" id="PTHR11575:SF24">
    <property type="entry name" value="5'-NUCLEOTIDASE"/>
    <property type="match status" value="1"/>
</dbReference>
<keyword evidence="4" id="KW-1185">Reference proteome</keyword>
<dbReference type="InterPro" id="IPR036907">
    <property type="entry name" value="5'-Nucleotdase_C_sf"/>
</dbReference>
<feature type="domain" description="5'-Nucleotidase C-terminal" evidence="2">
    <location>
        <begin position="72"/>
        <end position="203"/>
    </location>
</feature>
<dbReference type="InterPro" id="IPR008334">
    <property type="entry name" value="5'-Nucleotdase_C"/>
</dbReference>
<dbReference type="GO" id="GO:0030288">
    <property type="term" value="C:outer membrane-bounded periplasmic space"/>
    <property type="evidence" value="ECO:0007669"/>
    <property type="project" value="TreeGrafter"/>
</dbReference>
<organism evidence="3 4">
    <name type="scientific">Pedobacter aquae</name>
    <dbReference type="NCBI Taxonomy" id="2605747"/>
    <lineage>
        <taxon>Bacteria</taxon>
        <taxon>Pseudomonadati</taxon>
        <taxon>Bacteroidota</taxon>
        <taxon>Sphingobacteriia</taxon>
        <taxon>Sphingobacteriales</taxon>
        <taxon>Sphingobacteriaceae</taxon>
        <taxon>Pedobacter</taxon>
    </lineage>
</organism>
<gene>
    <name evidence="3" type="ORF">FYC62_16960</name>
</gene>
<dbReference type="GO" id="GO:0009166">
    <property type="term" value="P:nucleotide catabolic process"/>
    <property type="evidence" value="ECO:0007669"/>
    <property type="project" value="InterPro"/>
</dbReference>
<dbReference type="EMBL" id="CP043329">
    <property type="protein sequence ID" value="QEK53183.1"/>
    <property type="molecule type" value="Genomic_DNA"/>
</dbReference>
<dbReference type="KEGG" id="pej:FYC62_16960"/>
<proteinExistence type="predicted"/>
<dbReference type="Gene3D" id="3.90.780.10">
    <property type="entry name" value="5'-Nucleotidase, C-terminal domain"/>
    <property type="match status" value="1"/>
</dbReference>
<dbReference type="PRINTS" id="PR01607">
    <property type="entry name" value="APYRASEFAMLY"/>
</dbReference>
<feature type="chain" id="PRO_5022874989" description="5'-Nucleotidase C-terminal domain-containing protein" evidence="1">
    <location>
        <begin position="23"/>
        <end position="245"/>
    </location>
</feature>
<dbReference type="InterPro" id="IPR006179">
    <property type="entry name" value="5_nucleotidase/apyrase"/>
</dbReference>
<dbReference type="AlphaFoldDB" id="A0A5C0VND1"/>
<evidence type="ECO:0000313" key="4">
    <source>
        <dbReference type="Proteomes" id="UP000323653"/>
    </source>
</evidence>
<dbReference type="Proteomes" id="UP000323653">
    <property type="component" value="Chromosome"/>
</dbReference>
<dbReference type="SUPFAM" id="SSF55816">
    <property type="entry name" value="5'-nucleotidase (syn. UDP-sugar hydrolase), C-terminal domain"/>
    <property type="match status" value="1"/>
</dbReference>
<name>A0A5C0VND1_9SPHI</name>
<evidence type="ECO:0000313" key="3">
    <source>
        <dbReference type="EMBL" id="QEK53183.1"/>
    </source>
</evidence>
<dbReference type="PROSITE" id="PS51257">
    <property type="entry name" value="PROKAR_LIPOPROTEIN"/>
    <property type="match status" value="1"/>
</dbReference>
<accession>A0A5C0VND1</accession>
<feature type="signal peptide" evidence="1">
    <location>
        <begin position="1"/>
        <end position="22"/>
    </location>
</feature>
<dbReference type="RefSeq" id="WP_149075807.1">
    <property type="nucleotide sequence ID" value="NZ_CP043329.1"/>
</dbReference>